<dbReference type="Proteomes" id="UP000270261">
    <property type="component" value="Unassembled WGS sequence"/>
</dbReference>
<dbReference type="PANTHER" id="PTHR34653">
    <property type="match status" value="1"/>
</dbReference>
<dbReference type="GO" id="GO:0005198">
    <property type="term" value="F:structural molecule activity"/>
    <property type="evidence" value="ECO:0007669"/>
    <property type="project" value="UniProtKB-UniRule"/>
</dbReference>
<reference evidence="6 7" key="1">
    <citation type="submission" date="2018-11" db="EMBL/GenBank/DDBJ databases">
        <title>Genome sequencing of Lautropia sp. KCOM 2505 (= ChDC F240).</title>
        <authorList>
            <person name="Kook J.-K."/>
            <person name="Park S.-N."/>
            <person name="Lim Y.K."/>
        </authorList>
    </citation>
    <scope>NUCLEOTIDE SEQUENCE [LARGE SCALE GENOMIC DNA]</scope>
    <source>
        <strain evidence="6 7">KCOM 2505</strain>
    </source>
</reference>
<keyword evidence="6" id="KW-0282">Flagellum</keyword>
<keyword evidence="7" id="KW-1185">Reference proteome</keyword>
<protein>
    <recommendedName>
        <fullName evidence="4 5">Flagellar hook-basal body complex protein FliE</fullName>
    </recommendedName>
</protein>
<evidence type="ECO:0000256" key="5">
    <source>
        <dbReference type="NCBIfam" id="TIGR00205"/>
    </source>
</evidence>
<evidence type="ECO:0000256" key="4">
    <source>
        <dbReference type="HAMAP-Rule" id="MF_00724"/>
    </source>
</evidence>
<comment type="caution">
    <text evidence="6">The sequence shown here is derived from an EMBL/GenBank/DDBJ whole genome shotgun (WGS) entry which is preliminary data.</text>
</comment>
<evidence type="ECO:0000313" key="6">
    <source>
        <dbReference type="EMBL" id="RRN45148.1"/>
    </source>
</evidence>
<comment type="subcellular location">
    <subcellularLocation>
        <location evidence="1 4">Bacterial flagellum basal body</location>
    </subcellularLocation>
</comment>
<dbReference type="NCBIfam" id="TIGR00205">
    <property type="entry name" value="fliE"/>
    <property type="match status" value="1"/>
</dbReference>
<dbReference type="AlphaFoldDB" id="A0A426FR48"/>
<dbReference type="GO" id="GO:0003774">
    <property type="term" value="F:cytoskeletal motor activity"/>
    <property type="evidence" value="ECO:0007669"/>
    <property type="project" value="InterPro"/>
</dbReference>
<keyword evidence="6" id="KW-0966">Cell projection</keyword>
<keyword evidence="6" id="KW-0969">Cilium</keyword>
<dbReference type="PANTHER" id="PTHR34653:SF1">
    <property type="entry name" value="FLAGELLAR HOOK-BASAL BODY COMPLEX PROTEIN FLIE"/>
    <property type="match status" value="1"/>
</dbReference>
<evidence type="ECO:0000313" key="7">
    <source>
        <dbReference type="Proteomes" id="UP000270261"/>
    </source>
</evidence>
<proteinExistence type="inferred from homology"/>
<organism evidence="6 7">
    <name type="scientific">Lautropia dentalis</name>
    <dbReference type="NCBI Taxonomy" id="2490857"/>
    <lineage>
        <taxon>Bacteria</taxon>
        <taxon>Pseudomonadati</taxon>
        <taxon>Pseudomonadota</taxon>
        <taxon>Betaproteobacteria</taxon>
        <taxon>Burkholderiales</taxon>
        <taxon>Burkholderiaceae</taxon>
        <taxon>Lautropia</taxon>
    </lineage>
</organism>
<dbReference type="HAMAP" id="MF_00724">
    <property type="entry name" value="FliE"/>
    <property type="match status" value="1"/>
</dbReference>
<gene>
    <name evidence="4 6" type="primary">fliE</name>
    <name evidence="6" type="ORF">EHV23_02580</name>
</gene>
<name>A0A426FR48_9BURK</name>
<dbReference type="Pfam" id="PF02049">
    <property type="entry name" value="FliE"/>
    <property type="match status" value="1"/>
</dbReference>
<evidence type="ECO:0000256" key="2">
    <source>
        <dbReference type="ARBA" id="ARBA00009272"/>
    </source>
</evidence>
<dbReference type="InterPro" id="IPR001624">
    <property type="entry name" value="FliE"/>
</dbReference>
<evidence type="ECO:0000256" key="3">
    <source>
        <dbReference type="ARBA" id="ARBA00023143"/>
    </source>
</evidence>
<dbReference type="GO" id="GO:0009425">
    <property type="term" value="C:bacterial-type flagellum basal body"/>
    <property type="evidence" value="ECO:0007669"/>
    <property type="project" value="UniProtKB-SubCell"/>
</dbReference>
<evidence type="ECO:0000256" key="1">
    <source>
        <dbReference type="ARBA" id="ARBA00004117"/>
    </source>
</evidence>
<keyword evidence="3 4" id="KW-0975">Bacterial flagellum</keyword>
<dbReference type="GO" id="GO:0071973">
    <property type="term" value="P:bacterial-type flagellum-dependent cell motility"/>
    <property type="evidence" value="ECO:0007669"/>
    <property type="project" value="InterPro"/>
</dbReference>
<sequence length="118" mass="12102">MDMNVEFPGSALKAAADAAAAAARPGGVGSIGAAFMPAGTEKTASASFGSLLMDALRSVNDAQTVADRQQRAFEVGEAGATLESTMLAMQKAQIGFQSAVTVRNRLVQAYSDIMGMQV</sequence>
<dbReference type="PRINTS" id="PR01006">
    <property type="entry name" value="FLGHOOKFLIE"/>
</dbReference>
<accession>A0A426FR48</accession>
<comment type="similarity">
    <text evidence="2 4">Belongs to the FliE family.</text>
</comment>
<dbReference type="EMBL" id="RRUE01000001">
    <property type="protein sequence ID" value="RRN45148.1"/>
    <property type="molecule type" value="Genomic_DNA"/>
</dbReference>